<evidence type="ECO:0000313" key="3">
    <source>
        <dbReference type="Proteomes" id="UP001218218"/>
    </source>
</evidence>
<dbReference type="EMBL" id="JARIHO010000020">
    <property type="protein sequence ID" value="KAJ7346606.1"/>
    <property type="molecule type" value="Genomic_DNA"/>
</dbReference>
<dbReference type="AlphaFoldDB" id="A0AAD6ZZT6"/>
<protein>
    <submittedName>
        <fullName evidence="2">Uncharacterized protein</fullName>
    </submittedName>
</protein>
<comment type="caution">
    <text evidence="2">The sequence shown here is derived from an EMBL/GenBank/DDBJ whole genome shotgun (WGS) entry which is preliminary data.</text>
</comment>
<organism evidence="2 3">
    <name type="scientific">Mycena albidolilacea</name>
    <dbReference type="NCBI Taxonomy" id="1033008"/>
    <lineage>
        <taxon>Eukaryota</taxon>
        <taxon>Fungi</taxon>
        <taxon>Dikarya</taxon>
        <taxon>Basidiomycota</taxon>
        <taxon>Agaricomycotina</taxon>
        <taxon>Agaricomycetes</taxon>
        <taxon>Agaricomycetidae</taxon>
        <taxon>Agaricales</taxon>
        <taxon>Marasmiineae</taxon>
        <taxon>Mycenaceae</taxon>
        <taxon>Mycena</taxon>
    </lineage>
</organism>
<accession>A0AAD6ZZT6</accession>
<feature type="region of interest" description="Disordered" evidence="1">
    <location>
        <begin position="395"/>
        <end position="414"/>
    </location>
</feature>
<name>A0AAD6ZZT6_9AGAR</name>
<sequence length="585" mass="63744">MSRRARLFSEFLDGSDVGTVTTAPTAPTVVQDAAKRRKTSGLNSRFDRMIETLNVTHRSTARKRAHSTSSTSGSSVPRTPIDDYGEFHRDVRLGADFAVIKMGGRSKGARNIKVKTPAVLSWEQSSSSSDIAEPPPPPVALPTWLASTFSTLNTQHPLRLLLPRRTNTEPTPSHPILAQDAESDANPFSFSVPADPIHISSPSDRFNEAENIPEPPSQSTQTPLRPSEPAFVYRPPSLPGTSFDALPFSTPGPSSTISRSVVSDSIPSHLLPEPLYAEYAPAFVPVHLPEPAYAECAPTFTQRHFSEPTYAERASPSVPVAQMYLPEQTYGSDTLSSFTPQRHSTPPIKSSGTKLKAPFADFYPNHVVHGIIQADNPSPNHSAYIDLFSTPGPGHSAPQVYFDSPTEDPSYSDPLEPRYELDSLDFRWEPFIRQGDNQDDAAPATQSPHVAAGLAGILGTNSGDDYYYETRVEPEGEDDEDGQMYASINMGSASAERGPSPSQGRFSFAPPADGLPATYAEESREEDQDAPFTPQRPDPPFFAPVGGIFISPLRGDEPPKTPSKVAEHLSGRREPIQLTGFQRYY</sequence>
<dbReference type="Proteomes" id="UP001218218">
    <property type="component" value="Unassembled WGS sequence"/>
</dbReference>
<feature type="region of interest" description="Disordered" evidence="1">
    <location>
        <begin position="56"/>
        <end position="83"/>
    </location>
</feature>
<proteinExistence type="predicted"/>
<evidence type="ECO:0000256" key="1">
    <source>
        <dbReference type="SAM" id="MobiDB-lite"/>
    </source>
</evidence>
<feature type="region of interest" description="Disordered" evidence="1">
    <location>
        <begin position="199"/>
        <end position="233"/>
    </location>
</feature>
<evidence type="ECO:0000313" key="2">
    <source>
        <dbReference type="EMBL" id="KAJ7346606.1"/>
    </source>
</evidence>
<gene>
    <name evidence="2" type="ORF">DFH08DRAFT_937102</name>
</gene>
<keyword evidence="3" id="KW-1185">Reference proteome</keyword>
<reference evidence="2" key="1">
    <citation type="submission" date="2023-03" db="EMBL/GenBank/DDBJ databases">
        <title>Massive genome expansion in bonnet fungi (Mycena s.s.) driven by repeated elements and novel gene families across ecological guilds.</title>
        <authorList>
            <consortium name="Lawrence Berkeley National Laboratory"/>
            <person name="Harder C.B."/>
            <person name="Miyauchi S."/>
            <person name="Viragh M."/>
            <person name="Kuo A."/>
            <person name="Thoen E."/>
            <person name="Andreopoulos B."/>
            <person name="Lu D."/>
            <person name="Skrede I."/>
            <person name="Drula E."/>
            <person name="Henrissat B."/>
            <person name="Morin E."/>
            <person name="Kohler A."/>
            <person name="Barry K."/>
            <person name="LaButti K."/>
            <person name="Morin E."/>
            <person name="Salamov A."/>
            <person name="Lipzen A."/>
            <person name="Mereny Z."/>
            <person name="Hegedus B."/>
            <person name="Baldrian P."/>
            <person name="Stursova M."/>
            <person name="Weitz H."/>
            <person name="Taylor A."/>
            <person name="Grigoriev I.V."/>
            <person name="Nagy L.G."/>
            <person name="Martin F."/>
            <person name="Kauserud H."/>
        </authorList>
    </citation>
    <scope>NUCLEOTIDE SEQUENCE</scope>
    <source>
        <strain evidence="2">CBHHK002</strain>
    </source>
</reference>
<feature type="region of interest" description="Disordered" evidence="1">
    <location>
        <begin position="492"/>
        <end position="585"/>
    </location>
</feature>
<feature type="compositionally biased region" description="Basic and acidic residues" evidence="1">
    <location>
        <begin position="554"/>
        <end position="575"/>
    </location>
</feature>